<evidence type="ECO:0000256" key="2">
    <source>
        <dbReference type="ARBA" id="ARBA00022485"/>
    </source>
</evidence>
<dbReference type="SUPFAM" id="SSF102114">
    <property type="entry name" value="Radical SAM enzymes"/>
    <property type="match status" value="1"/>
</dbReference>
<keyword evidence="3" id="KW-0949">S-adenosyl-L-methionine</keyword>
<comment type="caution">
    <text evidence="8">The sequence shown here is derived from an EMBL/GenBank/DDBJ whole genome shotgun (WGS) entry which is preliminary data.</text>
</comment>
<dbReference type="SFLD" id="SFLDG01081">
    <property type="entry name" value="cleavage_of_the_Ca-Cb_bond_in"/>
    <property type="match status" value="1"/>
</dbReference>
<dbReference type="InterPro" id="IPR013785">
    <property type="entry name" value="Aldolase_TIM"/>
</dbReference>
<evidence type="ECO:0000256" key="4">
    <source>
        <dbReference type="ARBA" id="ARBA00022723"/>
    </source>
</evidence>
<dbReference type="SMART" id="SM00876">
    <property type="entry name" value="BATS"/>
    <property type="match status" value="1"/>
</dbReference>
<evidence type="ECO:0000256" key="6">
    <source>
        <dbReference type="ARBA" id="ARBA00023014"/>
    </source>
</evidence>
<dbReference type="GO" id="GO:0036355">
    <property type="term" value="F:2-iminoacetate synthase activity"/>
    <property type="evidence" value="ECO:0007669"/>
    <property type="project" value="UniProtKB-EC"/>
</dbReference>
<dbReference type="OrthoDB" id="9801120at2"/>
<reference evidence="8 9" key="1">
    <citation type="submission" date="2015-12" db="EMBL/GenBank/DDBJ databases">
        <title>Draft genome sequnece of Fervidicola ferrireducens strain Y170.</title>
        <authorList>
            <person name="Patel B.K."/>
        </authorList>
    </citation>
    <scope>NUCLEOTIDE SEQUENCE [LARGE SCALE GENOMIC DNA]</scope>
    <source>
        <strain evidence="8 9">Y170</strain>
    </source>
</reference>
<dbReference type="GO" id="GO:0046872">
    <property type="term" value="F:metal ion binding"/>
    <property type="evidence" value="ECO:0007669"/>
    <property type="project" value="UniProtKB-KW"/>
</dbReference>
<dbReference type="InterPro" id="IPR058240">
    <property type="entry name" value="rSAM_sf"/>
</dbReference>
<dbReference type="PANTHER" id="PTHR43583">
    <property type="entry name" value="2-IMINOACETATE SYNTHASE"/>
    <property type="match status" value="1"/>
</dbReference>
<sequence length="475" mass="54654">MYINKNGNLEDLKANFIDDEAIRLALEAGKKASKEDVREILQKAREAKGLDIEDVAKLLFCEDEELLEEMYAVAKELKEKIYGKRIVIFAPLYYSDYCVNNCRYCGYRRDNKISRRRLTMEEVRREVEILEEMGHKRLALEAGEDPVNCPIEYTLEVIKTVYDTRLKNGSIRRVNINIAATTVENYRKLKDAGIGTYVLFQETYHRPTYKFMHPSGPKSDYDYHTTAMDRAMAGGIDDVGLGVLFGLYDYKYEVLALLQHAKHLDETYGVGPHTISFPRIKPAFGVDVKEFPHLVSDGEFKKIVAIMRLAVPYTGMILSTRERPEFREEVISVGISQISAGSCTGVGGYYEEIARKERKTCTQFQVEDHRTPNEVLLSLCERGYLPSYCTACYRRGRTGDRFMELAKSGNIQNFCQPNAILTFKEFIMDYADPKLKEIGEKVIEKSLDDIPNPTIRERTVERLKRIEKGERDLFF</sequence>
<keyword evidence="9" id="KW-1185">Reference proteome</keyword>
<dbReference type="STRING" id="520764.AN618_16260"/>
<dbReference type="Pfam" id="PF04055">
    <property type="entry name" value="Radical_SAM"/>
    <property type="match status" value="1"/>
</dbReference>
<dbReference type="EC" id="4.1.99.19" evidence="8"/>
<organism evidence="8 9">
    <name type="scientific">Fervidicola ferrireducens</name>
    <dbReference type="NCBI Taxonomy" id="520764"/>
    <lineage>
        <taxon>Bacteria</taxon>
        <taxon>Bacillati</taxon>
        <taxon>Bacillota</taxon>
        <taxon>Clostridia</taxon>
        <taxon>Thermosediminibacterales</taxon>
        <taxon>Thermosediminibacteraceae</taxon>
        <taxon>Fervidicola</taxon>
    </lineage>
</organism>
<dbReference type="PATRIC" id="fig|520764.3.peg.1746"/>
<evidence type="ECO:0000256" key="5">
    <source>
        <dbReference type="ARBA" id="ARBA00023004"/>
    </source>
</evidence>
<dbReference type="EMBL" id="LOED01000020">
    <property type="protein sequence ID" value="KXG76386.1"/>
    <property type="molecule type" value="Genomic_DNA"/>
</dbReference>
<dbReference type="Proteomes" id="UP000070427">
    <property type="component" value="Unassembled WGS sequence"/>
</dbReference>
<keyword evidence="6" id="KW-0411">Iron-sulfur</keyword>
<dbReference type="SFLD" id="SFLDS00029">
    <property type="entry name" value="Radical_SAM"/>
    <property type="match status" value="1"/>
</dbReference>
<gene>
    <name evidence="8" type="primary">thiH</name>
    <name evidence="8" type="ORF">AN618_16260</name>
</gene>
<dbReference type="SFLD" id="SFLDF00319">
    <property type="entry name" value="Fe_hydrogenase_maturase_(HydG"/>
    <property type="match status" value="1"/>
</dbReference>
<accession>A0A140L761</accession>
<dbReference type="GO" id="GO:0051539">
    <property type="term" value="F:4 iron, 4 sulfur cluster binding"/>
    <property type="evidence" value="ECO:0007669"/>
    <property type="project" value="UniProtKB-KW"/>
</dbReference>
<dbReference type="PROSITE" id="PS51918">
    <property type="entry name" value="RADICAL_SAM"/>
    <property type="match status" value="1"/>
</dbReference>
<name>A0A140L761_9FIRM</name>
<evidence type="ECO:0000313" key="8">
    <source>
        <dbReference type="EMBL" id="KXG76386.1"/>
    </source>
</evidence>
<keyword evidence="4" id="KW-0479">Metal-binding</keyword>
<keyword evidence="5" id="KW-0408">Iron</keyword>
<dbReference type="CDD" id="cd01335">
    <property type="entry name" value="Radical_SAM"/>
    <property type="match status" value="1"/>
</dbReference>
<dbReference type="InterPro" id="IPR010722">
    <property type="entry name" value="BATS_dom"/>
</dbReference>
<keyword evidence="8" id="KW-0456">Lyase</keyword>
<protein>
    <submittedName>
        <fullName evidence="8">2-iminoacetate synthase</fullName>
        <ecNumber evidence="8">4.1.99.19</ecNumber>
    </submittedName>
</protein>
<dbReference type="PANTHER" id="PTHR43583:SF2">
    <property type="entry name" value="THIAZOLE BIOSYNTHESIS PROTEIN"/>
    <property type="match status" value="1"/>
</dbReference>
<dbReference type="NCBIfam" id="TIGR03955">
    <property type="entry name" value="rSAM_HydG"/>
    <property type="match status" value="1"/>
</dbReference>
<feature type="domain" description="Radical SAM core" evidence="7">
    <location>
        <begin position="82"/>
        <end position="313"/>
    </location>
</feature>
<dbReference type="Pfam" id="PF06968">
    <property type="entry name" value="BATS"/>
    <property type="match status" value="1"/>
</dbReference>
<dbReference type="InParanoid" id="A0A140L761"/>
<evidence type="ECO:0000313" key="9">
    <source>
        <dbReference type="Proteomes" id="UP000070427"/>
    </source>
</evidence>
<evidence type="ECO:0000259" key="7">
    <source>
        <dbReference type="PROSITE" id="PS51918"/>
    </source>
</evidence>
<evidence type="ECO:0000256" key="1">
    <source>
        <dbReference type="ARBA" id="ARBA00001966"/>
    </source>
</evidence>
<evidence type="ECO:0000256" key="3">
    <source>
        <dbReference type="ARBA" id="ARBA00022691"/>
    </source>
</evidence>
<dbReference type="RefSeq" id="WP_066353766.1">
    <property type="nucleotide sequence ID" value="NZ_LOED01000020.1"/>
</dbReference>
<dbReference type="AlphaFoldDB" id="A0A140L761"/>
<keyword evidence="2" id="KW-0004">4Fe-4S</keyword>
<dbReference type="InterPro" id="IPR024007">
    <property type="entry name" value="FeFe-hyd_mat_HydG"/>
</dbReference>
<dbReference type="InterPro" id="IPR007197">
    <property type="entry name" value="rSAM"/>
</dbReference>
<dbReference type="Gene3D" id="3.20.20.70">
    <property type="entry name" value="Aldolase class I"/>
    <property type="match status" value="1"/>
</dbReference>
<dbReference type="InterPro" id="IPR034428">
    <property type="entry name" value="ThiH/NoCL/HydG-like"/>
</dbReference>
<dbReference type="SFLD" id="SFLDG01060">
    <property type="entry name" value="BATS_domain_containing"/>
    <property type="match status" value="1"/>
</dbReference>
<proteinExistence type="predicted"/>
<comment type="cofactor">
    <cofactor evidence="1">
        <name>[4Fe-4S] cluster</name>
        <dbReference type="ChEBI" id="CHEBI:49883"/>
    </cofactor>
</comment>